<evidence type="ECO:0000313" key="3">
    <source>
        <dbReference type="Proteomes" id="UP000001542"/>
    </source>
</evidence>
<proteinExistence type="predicted"/>
<feature type="compositionally biased region" description="Basic and acidic residues" evidence="1">
    <location>
        <begin position="335"/>
        <end position="346"/>
    </location>
</feature>
<feature type="compositionally biased region" description="Polar residues" evidence="1">
    <location>
        <begin position="405"/>
        <end position="428"/>
    </location>
</feature>
<feature type="region of interest" description="Disordered" evidence="1">
    <location>
        <begin position="506"/>
        <end position="582"/>
    </location>
</feature>
<feature type="compositionally biased region" description="Low complexity" evidence="1">
    <location>
        <begin position="511"/>
        <end position="527"/>
    </location>
</feature>
<dbReference type="EMBL" id="DS113345">
    <property type="protein sequence ID" value="EAY10029.1"/>
    <property type="molecule type" value="Genomic_DNA"/>
</dbReference>
<feature type="compositionally biased region" description="Basic residues" evidence="1">
    <location>
        <begin position="247"/>
        <end position="260"/>
    </location>
</feature>
<gene>
    <name evidence="2" type="ORF">TVAG_329160</name>
</gene>
<feature type="compositionally biased region" description="Polar residues" evidence="1">
    <location>
        <begin position="363"/>
        <end position="395"/>
    </location>
</feature>
<evidence type="ECO:0000313" key="2">
    <source>
        <dbReference type="EMBL" id="EAY10029.1"/>
    </source>
</evidence>
<sequence>MSALSIRQVAQQKITNKLVKSGLMHEMQASYIEKVCLAAQESEHPAFQANIRLPSNSAQEIAKEIVLQFLLEHKMDLTEKCINSESKQQFSSKQDKNTCARQLNIRNPTNVVHDLVDKWKKSGKALSLRPSPEENSAIHTMISDTLSNAEQQAAVVSRNAKVPEEDFTIGTGKPTTATGNTDDHVSPWVIPPKKPLRSKPKEMQYSRPTALAMQEQTLTKYNTNTADKSASTTEDNFTPTPPEPIIKRKVKKSRGKRSKKAQVQLPDEGVQVTLTNDETPEPEKISVKNHSSTETYNTEQTQPITNYTYTYDEITIPRQTNTGDSQNNTIPTTDTFDHQLVKEKPPRSSTASRTSTRSGKKSIASQKSTQSRNSYASKPSTHSRHSTVSIEGASTQERDAEPVSRQLNASKRSKKSTNTTGEYSTTSSTRKKVPPPSLPQPGTQTGSSSQNQNYSNNQNQSYSQNYSQDTFNRRAKISPLGEFLGEQNQEPNKILLQTDNSTPGVSINVLSAGKSDTASASKKSTSTNPQSPKSYSEQSYTDYGLNSDELGDVQMTSDKFKSDAVSDEKMASDEKLWSRSRQ</sequence>
<evidence type="ECO:0008006" key="4">
    <source>
        <dbReference type="Google" id="ProtNLM"/>
    </source>
</evidence>
<dbReference type="VEuPathDB" id="TrichDB:TVAG_329160"/>
<evidence type="ECO:0000256" key="1">
    <source>
        <dbReference type="SAM" id="MobiDB-lite"/>
    </source>
</evidence>
<feature type="compositionally biased region" description="Polar residues" evidence="1">
    <location>
        <begin position="318"/>
        <end position="334"/>
    </location>
</feature>
<feature type="compositionally biased region" description="Polar residues" evidence="1">
    <location>
        <begin position="226"/>
        <end position="238"/>
    </location>
</feature>
<feature type="compositionally biased region" description="Basic and acidic residues" evidence="1">
    <location>
        <begin position="558"/>
        <end position="582"/>
    </location>
</feature>
<protein>
    <recommendedName>
        <fullName evidence="4">LisH domain-containing protein</fullName>
    </recommendedName>
</protein>
<name>A2EB84_TRIV3</name>
<dbReference type="RefSeq" id="XP_001322252.1">
    <property type="nucleotide sequence ID" value="XM_001322217.1"/>
</dbReference>
<dbReference type="InParanoid" id="A2EB84"/>
<feature type="region of interest" description="Disordered" evidence="1">
    <location>
        <begin position="226"/>
        <end position="303"/>
    </location>
</feature>
<accession>A2EB84</accession>
<dbReference type="AlphaFoldDB" id="A2EB84"/>
<keyword evidence="3" id="KW-1185">Reference proteome</keyword>
<dbReference type="Proteomes" id="UP000001542">
    <property type="component" value="Unassembled WGS sequence"/>
</dbReference>
<feature type="compositionally biased region" description="Low complexity" evidence="1">
    <location>
        <begin position="447"/>
        <end position="466"/>
    </location>
</feature>
<feature type="compositionally biased region" description="Low complexity" evidence="1">
    <location>
        <begin position="347"/>
        <end position="357"/>
    </location>
</feature>
<reference evidence="2" key="2">
    <citation type="journal article" date="2007" name="Science">
        <title>Draft genome sequence of the sexually transmitted pathogen Trichomonas vaginalis.</title>
        <authorList>
            <person name="Carlton J.M."/>
            <person name="Hirt R.P."/>
            <person name="Silva J.C."/>
            <person name="Delcher A.L."/>
            <person name="Schatz M."/>
            <person name="Zhao Q."/>
            <person name="Wortman J.R."/>
            <person name="Bidwell S.L."/>
            <person name="Alsmark U.C.M."/>
            <person name="Besteiro S."/>
            <person name="Sicheritz-Ponten T."/>
            <person name="Noel C.J."/>
            <person name="Dacks J.B."/>
            <person name="Foster P.G."/>
            <person name="Simillion C."/>
            <person name="Van de Peer Y."/>
            <person name="Miranda-Saavedra D."/>
            <person name="Barton G.J."/>
            <person name="Westrop G.D."/>
            <person name="Mueller S."/>
            <person name="Dessi D."/>
            <person name="Fiori P.L."/>
            <person name="Ren Q."/>
            <person name="Paulsen I."/>
            <person name="Zhang H."/>
            <person name="Bastida-Corcuera F.D."/>
            <person name="Simoes-Barbosa A."/>
            <person name="Brown M.T."/>
            <person name="Hayes R.D."/>
            <person name="Mukherjee M."/>
            <person name="Okumura C.Y."/>
            <person name="Schneider R."/>
            <person name="Smith A.J."/>
            <person name="Vanacova S."/>
            <person name="Villalvazo M."/>
            <person name="Haas B.J."/>
            <person name="Pertea M."/>
            <person name="Feldblyum T.V."/>
            <person name="Utterback T.R."/>
            <person name="Shu C.L."/>
            <person name="Osoegawa K."/>
            <person name="de Jong P.J."/>
            <person name="Hrdy I."/>
            <person name="Horvathova L."/>
            <person name="Zubacova Z."/>
            <person name="Dolezal P."/>
            <person name="Malik S.B."/>
            <person name="Logsdon J.M. Jr."/>
            <person name="Henze K."/>
            <person name="Gupta A."/>
            <person name="Wang C.C."/>
            <person name="Dunne R.L."/>
            <person name="Upcroft J.A."/>
            <person name="Upcroft P."/>
            <person name="White O."/>
            <person name="Salzberg S.L."/>
            <person name="Tang P."/>
            <person name="Chiu C.-H."/>
            <person name="Lee Y.-S."/>
            <person name="Embley T.M."/>
            <person name="Coombs G.H."/>
            <person name="Mottram J.C."/>
            <person name="Tachezy J."/>
            <person name="Fraser-Liggett C.M."/>
            <person name="Johnson P.J."/>
        </authorList>
    </citation>
    <scope>NUCLEOTIDE SEQUENCE [LARGE SCALE GENOMIC DNA]</scope>
    <source>
        <strain evidence="2">G3</strain>
    </source>
</reference>
<reference evidence="2" key="1">
    <citation type="submission" date="2006-10" db="EMBL/GenBank/DDBJ databases">
        <authorList>
            <person name="Amadeo P."/>
            <person name="Zhao Q."/>
            <person name="Wortman J."/>
            <person name="Fraser-Liggett C."/>
            <person name="Carlton J."/>
        </authorList>
    </citation>
    <scope>NUCLEOTIDE SEQUENCE</scope>
    <source>
        <strain evidence="2">G3</strain>
    </source>
</reference>
<dbReference type="VEuPathDB" id="TrichDB:TVAGG3_0309910"/>
<feature type="region of interest" description="Disordered" evidence="1">
    <location>
        <begin position="166"/>
        <end position="203"/>
    </location>
</feature>
<feature type="compositionally biased region" description="Polar residues" evidence="1">
    <location>
        <begin position="288"/>
        <end position="303"/>
    </location>
</feature>
<feature type="region of interest" description="Disordered" evidence="1">
    <location>
        <begin position="318"/>
        <end position="466"/>
    </location>
</feature>
<organism evidence="2 3">
    <name type="scientific">Trichomonas vaginalis (strain ATCC PRA-98 / G3)</name>
    <dbReference type="NCBI Taxonomy" id="412133"/>
    <lineage>
        <taxon>Eukaryota</taxon>
        <taxon>Metamonada</taxon>
        <taxon>Parabasalia</taxon>
        <taxon>Trichomonadida</taxon>
        <taxon>Trichomonadidae</taxon>
        <taxon>Trichomonas</taxon>
    </lineage>
</organism>
<feature type="compositionally biased region" description="Polar residues" evidence="1">
    <location>
        <begin position="528"/>
        <end position="541"/>
    </location>
</feature>
<dbReference type="KEGG" id="tva:4767960"/>